<proteinExistence type="predicted"/>
<organism evidence="1 2">
    <name type="scientific">Paenibacillus phytohabitans</name>
    <dbReference type="NCBI Taxonomy" id="2654978"/>
    <lineage>
        <taxon>Bacteria</taxon>
        <taxon>Bacillati</taxon>
        <taxon>Bacillota</taxon>
        <taxon>Bacilli</taxon>
        <taxon>Bacillales</taxon>
        <taxon>Paenibacillaceae</taxon>
        <taxon>Paenibacillus</taxon>
    </lineage>
</organism>
<dbReference type="InterPro" id="IPR025459">
    <property type="entry name" value="DUF4279"/>
</dbReference>
<dbReference type="EMBL" id="WHOB01000078">
    <property type="protein sequence ID" value="NOU82440.1"/>
    <property type="molecule type" value="Genomic_DNA"/>
</dbReference>
<dbReference type="Proteomes" id="UP000596857">
    <property type="component" value="Unassembled WGS sequence"/>
</dbReference>
<evidence type="ECO:0000313" key="2">
    <source>
        <dbReference type="Proteomes" id="UP000596857"/>
    </source>
</evidence>
<reference evidence="1 2" key="1">
    <citation type="submission" date="2019-10" db="EMBL/GenBank/DDBJ databases">
        <title>Description of Paenibacillus terricola sp. nov.</title>
        <authorList>
            <person name="Carlier A."/>
            <person name="Qi S."/>
        </authorList>
    </citation>
    <scope>NUCLEOTIDE SEQUENCE [LARGE SCALE GENOMIC DNA]</scope>
    <source>
        <strain evidence="1 2">LMG 31459</strain>
    </source>
</reference>
<comment type="caution">
    <text evidence="1">The sequence shown here is derived from an EMBL/GenBank/DDBJ whole genome shotgun (WGS) entry which is preliminary data.</text>
</comment>
<dbReference type="Pfam" id="PF14106">
    <property type="entry name" value="DUF4279"/>
    <property type="match status" value="1"/>
</dbReference>
<gene>
    <name evidence="1" type="ORF">GC101_26585</name>
</gene>
<name>A0ABX1YN05_9BACL</name>
<evidence type="ECO:0000313" key="1">
    <source>
        <dbReference type="EMBL" id="NOU82440.1"/>
    </source>
</evidence>
<protein>
    <submittedName>
        <fullName evidence="1">DUF4279 domain-containing protein</fullName>
    </submittedName>
</protein>
<accession>A0ABX1YN05</accession>
<sequence length="138" mass="15586">MKMNGSCSFIIRNEAIDFDDITGRLAIRPTSILKKGQAIRKEAVTQAPFDIWRYEVIISEEVEPEEALQLLLNDLTPNFKEINELTGLYKDVGIDCYLRSDYGQMGLQLTTEMMKKISILGLGLNIHILSFGGVEEDD</sequence>
<keyword evidence="2" id="KW-1185">Reference proteome</keyword>